<name>A0ABT6UTI2_9GAMM</name>
<protein>
    <submittedName>
        <fullName evidence="2">Uncharacterized protein</fullName>
    </submittedName>
</protein>
<dbReference type="EMBL" id="JASCSA010000023">
    <property type="protein sequence ID" value="MDI5886025.1"/>
    <property type="molecule type" value="Genomic_DNA"/>
</dbReference>
<proteinExistence type="predicted"/>
<dbReference type="RefSeq" id="WP_284727573.1">
    <property type="nucleotide sequence ID" value="NZ_JASCSA010000023.1"/>
</dbReference>
<evidence type="ECO:0000313" key="3">
    <source>
        <dbReference type="Proteomes" id="UP001229025"/>
    </source>
</evidence>
<dbReference type="Proteomes" id="UP001229025">
    <property type="component" value="Unassembled WGS sequence"/>
</dbReference>
<keyword evidence="3" id="KW-1185">Reference proteome</keyword>
<reference evidence="3" key="2">
    <citation type="submission" date="2023-07" db="EMBL/GenBank/DDBJ databases">
        <title>Genome-based characterization of strain KMM 296 and proposal for reclassification of Cobetia litoralis and Cobetia pacifica, and emended description of the species Cobetia amphilecti and Cobetia marina.</title>
        <authorList>
            <person name="Balabanova L."/>
            <person name="Nedashkovskaya O."/>
        </authorList>
    </citation>
    <scope>NUCLEOTIDE SEQUENCE [LARGE SCALE GENOMIC DNA]</scope>
    <source>
        <strain evidence="3">NRIC 0815</strain>
    </source>
</reference>
<gene>
    <name evidence="2" type="ORF">QLT01_16905</name>
</gene>
<comment type="caution">
    <text evidence="2">The sequence shown here is derived from an EMBL/GenBank/DDBJ whole genome shotgun (WGS) entry which is preliminary data.</text>
</comment>
<evidence type="ECO:0000256" key="1">
    <source>
        <dbReference type="SAM" id="MobiDB-lite"/>
    </source>
</evidence>
<organism evidence="2 3">
    <name type="scientific">Cobetia amphilecti</name>
    <dbReference type="NCBI Taxonomy" id="1055104"/>
    <lineage>
        <taxon>Bacteria</taxon>
        <taxon>Pseudomonadati</taxon>
        <taxon>Pseudomonadota</taxon>
        <taxon>Gammaproteobacteria</taxon>
        <taxon>Oceanospirillales</taxon>
        <taxon>Halomonadaceae</taxon>
        <taxon>Cobetia</taxon>
    </lineage>
</organism>
<feature type="region of interest" description="Disordered" evidence="1">
    <location>
        <begin position="1"/>
        <end position="21"/>
    </location>
</feature>
<accession>A0ABT6UTI2</accession>
<sequence length="49" mass="4862">MQNSSLTEPVAASAAGAEAMTADPAAARGRALILAAVHDDDVTACAHKN</sequence>
<feature type="compositionally biased region" description="Low complexity" evidence="1">
    <location>
        <begin position="11"/>
        <end position="21"/>
    </location>
</feature>
<evidence type="ECO:0000313" key="2">
    <source>
        <dbReference type="EMBL" id="MDI5886025.1"/>
    </source>
</evidence>
<reference evidence="2 3" key="1">
    <citation type="submission" date="2023-04" db="EMBL/GenBank/DDBJ databases">
        <authorList>
            <person name="Otstavnykh N."/>
            <person name="Seitkalieva A."/>
            <person name="Bystritskaya E."/>
        </authorList>
    </citation>
    <scope>NUCLEOTIDE SEQUENCE [LARGE SCALE GENOMIC DNA]</scope>
    <source>
        <strain evidence="2 3">NRIC 0815</strain>
    </source>
</reference>